<dbReference type="InterPro" id="IPR000182">
    <property type="entry name" value="GNAT_dom"/>
</dbReference>
<name>A0A975YF67_9RHOB</name>
<dbReference type="EMBL" id="CP078073">
    <property type="protein sequence ID" value="QXL87005.1"/>
    <property type="molecule type" value="Genomic_DNA"/>
</dbReference>
<dbReference type="Gene3D" id="3.40.630.30">
    <property type="match status" value="1"/>
</dbReference>
<dbReference type="CDD" id="cd04301">
    <property type="entry name" value="NAT_SF"/>
    <property type="match status" value="1"/>
</dbReference>
<dbReference type="PROSITE" id="PS51186">
    <property type="entry name" value="GNAT"/>
    <property type="match status" value="1"/>
</dbReference>
<dbReference type="GO" id="GO:0016747">
    <property type="term" value="F:acyltransferase activity, transferring groups other than amino-acyl groups"/>
    <property type="evidence" value="ECO:0007669"/>
    <property type="project" value="InterPro"/>
</dbReference>
<evidence type="ECO:0000313" key="4">
    <source>
        <dbReference type="Proteomes" id="UP000693972"/>
    </source>
</evidence>
<evidence type="ECO:0000313" key="3">
    <source>
        <dbReference type="EMBL" id="QXL87005.1"/>
    </source>
</evidence>
<dbReference type="RefSeq" id="WP_257893916.1">
    <property type="nucleotide sequence ID" value="NZ_JAIMBW010000001.1"/>
</dbReference>
<keyword evidence="4" id="KW-1185">Reference proteome</keyword>
<dbReference type="PANTHER" id="PTHR43072">
    <property type="entry name" value="N-ACETYLTRANSFERASE"/>
    <property type="match status" value="1"/>
</dbReference>
<sequence>MNIADLIPVLAATWPAADSQTVGPFTVPSHDPGGNRVSAARLTIPTARSASEEGLAAAQAAMEAQGRRPLFQVLDHQMPLSDMLDAQGYTTRDHTDAMVIRATDLAATPPPVTAFTIWPPLAIQTELWEAGGITAPRRAIMNRATCPKTSLFGRILDKPAGAGYIGIHGDIAMLHALDVAPAGRRKGLAVHMMRTAAKWAADNGATWLSILVTRENAAAHGLYTSLGMKPVGTYVYREKEGGTAQ</sequence>
<reference evidence="3 4" key="1">
    <citation type="submission" date="2021-07" db="EMBL/GenBank/DDBJ databases">
        <title>Karlodiniumbacter phycospheric gen. nov., sp. nov., a phycosphere bacterium isolated from karlodinium veneficum.</title>
        <authorList>
            <person name="Peng Y."/>
            <person name="Jiang L."/>
            <person name="Lee J."/>
        </authorList>
    </citation>
    <scope>NUCLEOTIDE SEQUENCE</scope>
    <source>
        <strain evidence="3 4">N5</strain>
    </source>
</reference>
<proteinExistence type="predicted"/>
<dbReference type="Pfam" id="PF00583">
    <property type="entry name" value="Acetyltransf_1"/>
    <property type="match status" value="1"/>
</dbReference>
<dbReference type="EMBL" id="JAIMBW010000001">
    <property type="protein sequence ID" value="MBY4894336.1"/>
    <property type="molecule type" value="Genomic_DNA"/>
</dbReference>
<dbReference type="AlphaFoldDB" id="A0A975YF67"/>
<evidence type="ECO:0000259" key="1">
    <source>
        <dbReference type="PROSITE" id="PS51186"/>
    </source>
</evidence>
<dbReference type="Proteomes" id="UP000693972">
    <property type="component" value="Unassembled WGS sequence"/>
</dbReference>
<feature type="domain" description="N-acetyltransferase" evidence="1">
    <location>
        <begin position="107"/>
        <end position="245"/>
    </location>
</feature>
<dbReference type="SUPFAM" id="SSF55729">
    <property type="entry name" value="Acyl-CoA N-acyltransferases (Nat)"/>
    <property type="match status" value="1"/>
</dbReference>
<organism evidence="3">
    <name type="scientific">Gymnodinialimonas phycosphaerae</name>
    <dbReference type="NCBI Taxonomy" id="2841589"/>
    <lineage>
        <taxon>Bacteria</taxon>
        <taxon>Pseudomonadati</taxon>
        <taxon>Pseudomonadota</taxon>
        <taxon>Alphaproteobacteria</taxon>
        <taxon>Rhodobacterales</taxon>
        <taxon>Paracoccaceae</taxon>
        <taxon>Gymnodinialimonas</taxon>
    </lineage>
</organism>
<dbReference type="PANTHER" id="PTHR43072:SF60">
    <property type="entry name" value="L-2,4-DIAMINOBUTYRIC ACID ACETYLTRANSFERASE"/>
    <property type="match status" value="1"/>
</dbReference>
<gene>
    <name evidence="2" type="ORF">KUL25_16385</name>
    <name evidence="3" type="ORF">KUL25_16390</name>
</gene>
<accession>A0A975YF67</accession>
<protein>
    <submittedName>
        <fullName evidence="3">GNAT family N-acetyltransferase</fullName>
    </submittedName>
</protein>
<evidence type="ECO:0000313" key="2">
    <source>
        <dbReference type="EMBL" id="MBY4894336.1"/>
    </source>
</evidence>
<dbReference type="InterPro" id="IPR016181">
    <property type="entry name" value="Acyl_CoA_acyltransferase"/>
</dbReference>